<gene>
    <name evidence="1" type="ORF">PYW08_008215</name>
</gene>
<evidence type="ECO:0000313" key="2">
    <source>
        <dbReference type="Proteomes" id="UP001231649"/>
    </source>
</evidence>
<reference evidence="1" key="1">
    <citation type="submission" date="2023-03" db="EMBL/GenBank/DDBJ databases">
        <title>Chromosome-level genomes of two armyworms, Mythimna separata and Mythimna loreyi, provide insights into the biosynthesis and reception of sex pheromones.</title>
        <authorList>
            <person name="Zhao H."/>
        </authorList>
    </citation>
    <scope>NUCLEOTIDE SEQUENCE</scope>
    <source>
        <strain evidence="1">BeijingLab</strain>
    </source>
</reference>
<dbReference type="Proteomes" id="UP001231649">
    <property type="component" value="Chromosome 21"/>
</dbReference>
<keyword evidence="2" id="KW-1185">Reference proteome</keyword>
<organism evidence="1 2">
    <name type="scientific">Mythimna loreyi</name>
    <dbReference type="NCBI Taxonomy" id="667449"/>
    <lineage>
        <taxon>Eukaryota</taxon>
        <taxon>Metazoa</taxon>
        <taxon>Ecdysozoa</taxon>
        <taxon>Arthropoda</taxon>
        <taxon>Hexapoda</taxon>
        <taxon>Insecta</taxon>
        <taxon>Pterygota</taxon>
        <taxon>Neoptera</taxon>
        <taxon>Endopterygota</taxon>
        <taxon>Lepidoptera</taxon>
        <taxon>Glossata</taxon>
        <taxon>Ditrysia</taxon>
        <taxon>Noctuoidea</taxon>
        <taxon>Noctuidae</taxon>
        <taxon>Noctuinae</taxon>
        <taxon>Hadenini</taxon>
        <taxon>Mythimna</taxon>
    </lineage>
</organism>
<proteinExistence type="predicted"/>
<dbReference type="EMBL" id="CM056797">
    <property type="protein sequence ID" value="KAJ8712911.1"/>
    <property type="molecule type" value="Genomic_DNA"/>
</dbReference>
<sequence>MAMWGVVFVLAVAGTTVLADPSLTFPELARGASRIVSGWEAQDGQLPHQLSLRMVNPAGGVSSCGGTIIHPAWGLTAAHCTATRVTLVIRAGTVNLTQPTTIFETSKYYNHPLYNEALQSVVQPNDIGLIEFGRELVLGDTIQPIRIQRSSAREQNYAGVQSIASGWGRTWTNGASPENLNWVYLSITSNLECWVAYGGSNIIQPSTICARGYNVTSQSTCQGDSGGPLTVIDVDGAITQVGVTSFVSATGCHTDFPAGFIRPGFYHDWYTEVTGINFDWEAESITTTEAETTPQPDTTYVVDTTIRPVTTPPPEITSETYSTTPDSYSTTPGSYSTTPGSYSTTPDSYSTTPGSYSTTPGSYSTTPGSYSTTPEPYSTTPGSYSTTPGSYSTTPEPYSTTPEPYSTTSL</sequence>
<accession>A0ACC2QER9</accession>
<protein>
    <submittedName>
        <fullName evidence="1">Uncharacterized protein</fullName>
    </submittedName>
</protein>
<comment type="caution">
    <text evidence="1">The sequence shown here is derived from an EMBL/GenBank/DDBJ whole genome shotgun (WGS) entry which is preliminary data.</text>
</comment>
<evidence type="ECO:0000313" key="1">
    <source>
        <dbReference type="EMBL" id="KAJ8712911.1"/>
    </source>
</evidence>
<name>A0ACC2QER9_9NEOP</name>